<accession>A0A0E9XLX7</accession>
<dbReference type="EMBL" id="GBXM01005156">
    <property type="protein sequence ID" value="JAI03422.1"/>
    <property type="molecule type" value="Transcribed_RNA"/>
</dbReference>
<sequence length="38" mass="4862">MFYSTKIKHIHVFQYKNKHIHVFQHKNKTDIFIFSLWR</sequence>
<evidence type="ECO:0000313" key="1">
    <source>
        <dbReference type="EMBL" id="JAI03422.1"/>
    </source>
</evidence>
<name>A0A0E9XLX7_ANGAN</name>
<reference evidence="1" key="2">
    <citation type="journal article" date="2015" name="Fish Shellfish Immunol.">
        <title>Early steps in the European eel (Anguilla anguilla)-Vibrio vulnificus interaction in the gills: Role of the RtxA13 toxin.</title>
        <authorList>
            <person name="Callol A."/>
            <person name="Pajuelo D."/>
            <person name="Ebbesson L."/>
            <person name="Teles M."/>
            <person name="MacKenzie S."/>
            <person name="Amaro C."/>
        </authorList>
    </citation>
    <scope>NUCLEOTIDE SEQUENCE</scope>
</reference>
<organism evidence="1">
    <name type="scientific">Anguilla anguilla</name>
    <name type="common">European freshwater eel</name>
    <name type="synonym">Muraena anguilla</name>
    <dbReference type="NCBI Taxonomy" id="7936"/>
    <lineage>
        <taxon>Eukaryota</taxon>
        <taxon>Metazoa</taxon>
        <taxon>Chordata</taxon>
        <taxon>Craniata</taxon>
        <taxon>Vertebrata</taxon>
        <taxon>Euteleostomi</taxon>
        <taxon>Actinopterygii</taxon>
        <taxon>Neopterygii</taxon>
        <taxon>Teleostei</taxon>
        <taxon>Anguilliformes</taxon>
        <taxon>Anguillidae</taxon>
        <taxon>Anguilla</taxon>
    </lineage>
</organism>
<dbReference type="AlphaFoldDB" id="A0A0E9XLX7"/>
<proteinExistence type="predicted"/>
<reference evidence="1" key="1">
    <citation type="submission" date="2014-11" db="EMBL/GenBank/DDBJ databases">
        <authorList>
            <person name="Amaro Gonzalez C."/>
        </authorList>
    </citation>
    <scope>NUCLEOTIDE SEQUENCE</scope>
</reference>
<protein>
    <submittedName>
        <fullName evidence="1">Uncharacterized protein</fullName>
    </submittedName>
</protein>